<accession>A0ABS6W155</accession>
<dbReference type="NCBIfam" id="TIGR01200">
    <property type="entry name" value="GLPGLI"/>
    <property type="match status" value="1"/>
</dbReference>
<proteinExistence type="predicted"/>
<gene>
    <name evidence="1" type="ORF">KW502_07225</name>
</gene>
<dbReference type="InterPro" id="IPR005901">
    <property type="entry name" value="GLPGLI"/>
</dbReference>
<sequence>MKKIFTLITIISVTLMNTYSQSGTITYKAEIDNNIEKFVNDITDPIRKSYSQKFISNLKKSAPYLNFTLNFNEQESLFTGKQVMLNDNGVDLNMAYGAFSADGTFYSNKYDEMIFWQRQLSGKEYRVQMNACRDWKITNESKIIKGYKCLKATTSTIINNENLITTAWFCPTLGYQFGPKGFEGLPGLILELNYLNRFRFYANKIIIKSKYQKIVKPQEGKLITAKKFEEIIKKQMGFFQD</sequence>
<dbReference type="RefSeq" id="WP_219039878.1">
    <property type="nucleotide sequence ID" value="NZ_JAHWDF010000006.1"/>
</dbReference>
<name>A0ABS6W155_9FLAO</name>
<evidence type="ECO:0000313" key="2">
    <source>
        <dbReference type="Proteomes" id="UP000719267"/>
    </source>
</evidence>
<protein>
    <submittedName>
        <fullName evidence="1">GLPGLI family protein</fullName>
    </submittedName>
</protein>
<dbReference type="Pfam" id="PF09697">
    <property type="entry name" value="Porph_ging"/>
    <property type="match status" value="1"/>
</dbReference>
<reference evidence="1 2" key="1">
    <citation type="submission" date="2021-07" db="EMBL/GenBank/DDBJ databases">
        <title>Mesonia aestuariivivens sp. nov., isolated from a tidal flat.</title>
        <authorList>
            <person name="Kim Y.-O."/>
            <person name="Yoon J.-H."/>
        </authorList>
    </citation>
    <scope>NUCLEOTIDE SEQUENCE [LARGE SCALE GENOMIC DNA]</scope>
    <source>
        <strain evidence="1 2">JHPTF-M18</strain>
    </source>
</reference>
<keyword evidence="2" id="KW-1185">Reference proteome</keyword>
<organism evidence="1 2">
    <name type="scientific">Mesonia aestuariivivens</name>
    <dbReference type="NCBI Taxonomy" id="2796128"/>
    <lineage>
        <taxon>Bacteria</taxon>
        <taxon>Pseudomonadati</taxon>
        <taxon>Bacteroidota</taxon>
        <taxon>Flavobacteriia</taxon>
        <taxon>Flavobacteriales</taxon>
        <taxon>Flavobacteriaceae</taxon>
        <taxon>Mesonia</taxon>
    </lineage>
</organism>
<evidence type="ECO:0000313" key="1">
    <source>
        <dbReference type="EMBL" id="MBW2961587.1"/>
    </source>
</evidence>
<dbReference type="Proteomes" id="UP000719267">
    <property type="component" value="Unassembled WGS sequence"/>
</dbReference>
<comment type="caution">
    <text evidence="1">The sequence shown here is derived from an EMBL/GenBank/DDBJ whole genome shotgun (WGS) entry which is preliminary data.</text>
</comment>
<dbReference type="EMBL" id="JAHWDF010000006">
    <property type="protein sequence ID" value="MBW2961587.1"/>
    <property type="molecule type" value="Genomic_DNA"/>
</dbReference>